<keyword evidence="2" id="KW-0812">Transmembrane</keyword>
<proteinExistence type="predicted"/>
<reference evidence="4 5" key="1">
    <citation type="submission" date="2024-09" db="EMBL/GenBank/DDBJ databases">
        <authorList>
            <person name="Sun Q."/>
            <person name="Mori K."/>
        </authorList>
    </citation>
    <scope>NUCLEOTIDE SEQUENCE [LARGE SCALE GENOMIC DNA]</scope>
    <source>
        <strain evidence="4 5">TBRC 2205</strain>
    </source>
</reference>
<evidence type="ECO:0000313" key="5">
    <source>
        <dbReference type="Proteomes" id="UP001589894"/>
    </source>
</evidence>
<dbReference type="Proteomes" id="UP001589894">
    <property type="component" value="Unassembled WGS sequence"/>
</dbReference>
<evidence type="ECO:0000313" key="4">
    <source>
        <dbReference type="EMBL" id="MFC0563354.1"/>
    </source>
</evidence>
<keyword evidence="5" id="KW-1185">Reference proteome</keyword>
<dbReference type="Gene3D" id="2.160.20.10">
    <property type="entry name" value="Single-stranded right-handed beta-helix, Pectin lyase-like"/>
    <property type="match status" value="1"/>
</dbReference>
<feature type="compositionally biased region" description="Low complexity" evidence="1">
    <location>
        <begin position="677"/>
        <end position="688"/>
    </location>
</feature>
<organism evidence="4 5">
    <name type="scientific">Plantactinospora siamensis</name>
    <dbReference type="NCBI Taxonomy" id="555372"/>
    <lineage>
        <taxon>Bacteria</taxon>
        <taxon>Bacillati</taxon>
        <taxon>Actinomycetota</taxon>
        <taxon>Actinomycetes</taxon>
        <taxon>Micromonosporales</taxon>
        <taxon>Micromonosporaceae</taxon>
        <taxon>Plantactinospora</taxon>
    </lineage>
</organism>
<feature type="signal peptide" evidence="3">
    <location>
        <begin position="1"/>
        <end position="26"/>
    </location>
</feature>
<dbReference type="InterPro" id="IPR011050">
    <property type="entry name" value="Pectin_lyase_fold/virulence"/>
</dbReference>
<gene>
    <name evidence="4" type="ORF">ACFFHU_04130</name>
</gene>
<protein>
    <submittedName>
        <fullName evidence="4">Right-handed parallel beta-helix repeat-containing protein</fullName>
    </submittedName>
</protein>
<name>A0ABV6NRG3_9ACTN</name>
<comment type="caution">
    <text evidence="4">The sequence shown here is derived from an EMBL/GenBank/DDBJ whole genome shotgun (WGS) entry which is preliminary data.</text>
</comment>
<feature type="chain" id="PRO_5045219019" evidence="3">
    <location>
        <begin position="27"/>
        <end position="702"/>
    </location>
</feature>
<feature type="region of interest" description="Disordered" evidence="1">
    <location>
        <begin position="677"/>
        <end position="702"/>
    </location>
</feature>
<dbReference type="RefSeq" id="WP_377335780.1">
    <property type="nucleotide sequence ID" value="NZ_JBHLUE010000002.1"/>
</dbReference>
<dbReference type="InterPro" id="IPR012334">
    <property type="entry name" value="Pectin_lyas_fold"/>
</dbReference>
<evidence type="ECO:0000256" key="1">
    <source>
        <dbReference type="SAM" id="MobiDB-lite"/>
    </source>
</evidence>
<dbReference type="SUPFAM" id="SSF51126">
    <property type="entry name" value="Pectin lyase-like"/>
    <property type="match status" value="1"/>
</dbReference>
<feature type="transmembrane region" description="Helical" evidence="2">
    <location>
        <begin position="532"/>
        <end position="551"/>
    </location>
</feature>
<keyword evidence="3" id="KW-0732">Signal</keyword>
<dbReference type="EMBL" id="JBHLUE010000002">
    <property type="protein sequence ID" value="MFC0563354.1"/>
    <property type="molecule type" value="Genomic_DNA"/>
</dbReference>
<keyword evidence="2" id="KW-0472">Membrane</keyword>
<feature type="transmembrane region" description="Helical" evidence="2">
    <location>
        <begin position="581"/>
        <end position="597"/>
    </location>
</feature>
<sequence length="702" mass="74914">MRRSTGIAAAGVLLLLVLWPGGPAAAHDERPPVYPDGTGSVPAYRTGGPQLLVCKADPVDFAARIAGFPADLRARNLALFAECQRGGYRHLQAAVDAAPAAGARILMLPGVYQEEPSLAPPTGGCDTLDAPWSSNRQYQVLSYEQQRDCPHVQNLVAVLGKRDVQIEGTGATPADVVLDAQFRKLNALRADRADGFYLRNLTAERTTFNAVYVMETDGFVLDRVTGRWNDEYGFLTFADDHGLYTDCEAYGNGDSGVYPGAASNLNARRGYAVGRYAIEIRRCNSHDNLLGYSGTAGDSVWAHDNTFTNNTAGVATDSAFPHHPGMPQNHARFEHNTIGDNNRDYYGYVRDGTCARPYAERGYEHGVVCPSVGVPPGTGVINPGGNYNLWQDNWVYGNAYTGFLTSWVPGFVRGDNRFGAQFDTSHHNRYLGNRLGVDPSGRKAPNGMDFWWDGQGRGSCWQPASAPVEPRALPRCGADQLPTWPTANRALAEPGKTLKLYVCADYSLGDRRIPVNCDWFGARGIGRIEVQWALGEAVLLGLAMLALWLRIRRGRRSAVAVAVALAGLVVGVLGTAYDGSWLTPIGLGLLGLGWLGLGRELVARARPGVPGDGRGLGILTLALAVCALLGAVDRGLVLLPYTPVGPVWPRILLELLWVPWVAVAAALRPVAAPGGPVAAPGGPVGEPHPGSRPSGAGTVGAS</sequence>
<evidence type="ECO:0000256" key="3">
    <source>
        <dbReference type="SAM" id="SignalP"/>
    </source>
</evidence>
<keyword evidence="2" id="KW-1133">Transmembrane helix</keyword>
<feature type="transmembrane region" description="Helical" evidence="2">
    <location>
        <begin position="618"/>
        <end position="641"/>
    </location>
</feature>
<evidence type="ECO:0000256" key="2">
    <source>
        <dbReference type="SAM" id="Phobius"/>
    </source>
</evidence>
<feature type="transmembrane region" description="Helical" evidence="2">
    <location>
        <begin position="558"/>
        <end position="575"/>
    </location>
</feature>
<accession>A0ABV6NRG3</accession>